<sequence length="228" mass="26372">MWASKEQFDFLESWIEAYQNARAARRLPDFWPELYSAWFERWPDTDDSDKVPQAGNPPTRTWFNNRTRGTEVNKGQRGRVLNFKTPRRLPAYQVYQKLFKDELQPKMATAYDDYLQSLTPDVVPKTKLVFQNETARVWLGKEKDDVKAQVEKARNSGEYDDVGVDEEDVDDEEAKRLAKARRYQSAIDLLPTTAMNLVTSIEKQTGWMTTILFGGPMPDEGGKIVSYS</sequence>
<organism evidence="1 2">
    <name type="scientific">Auriscalpium vulgare</name>
    <dbReference type="NCBI Taxonomy" id="40419"/>
    <lineage>
        <taxon>Eukaryota</taxon>
        <taxon>Fungi</taxon>
        <taxon>Dikarya</taxon>
        <taxon>Basidiomycota</taxon>
        <taxon>Agaricomycotina</taxon>
        <taxon>Agaricomycetes</taxon>
        <taxon>Russulales</taxon>
        <taxon>Auriscalpiaceae</taxon>
        <taxon>Auriscalpium</taxon>
    </lineage>
</organism>
<name>A0ACB8RH32_9AGAM</name>
<protein>
    <submittedName>
        <fullName evidence="1">Uncharacterized protein</fullName>
    </submittedName>
</protein>
<evidence type="ECO:0000313" key="1">
    <source>
        <dbReference type="EMBL" id="KAI0043217.1"/>
    </source>
</evidence>
<keyword evidence="2" id="KW-1185">Reference proteome</keyword>
<evidence type="ECO:0000313" key="2">
    <source>
        <dbReference type="Proteomes" id="UP000814033"/>
    </source>
</evidence>
<dbReference type="EMBL" id="MU276028">
    <property type="protein sequence ID" value="KAI0043217.1"/>
    <property type="molecule type" value="Genomic_DNA"/>
</dbReference>
<gene>
    <name evidence="1" type="ORF">FA95DRAFT_1609557</name>
</gene>
<accession>A0ACB8RH32</accession>
<reference evidence="1" key="1">
    <citation type="submission" date="2021-02" db="EMBL/GenBank/DDBJ databases">
        <authorList>
            <consortium name="DOE Joint Genome Institute"/>
            <person name="Ahrendt S."/>
            <person name="Looney B.P."/>
            <person name="Miyauchi S."/>
            <person name="Morin E."/>
            <person name="Drula E."/>
            <person name="Courty P.E."/>
            <person name="Chicoki N."/>
            <person name="Fauchery L."/>
            <person name="Kohler A."/>
            <person name="Kuo A."/>
            <person name="Labutti K."/>
            <person name="Pangilinan J."/>
            <person name="Lipzen A."/>
            <person name="Riley R."/>
            <person name="Andreopoulos W."/>
            <person name="He G."/>
            <person name="Johnson J."/>
            <person name="Barry K.W."/>
            <person name="Grigoriev I.V."/>
            <person name="Nagy L."/>
            <person name="Hibbett D."/>
            <person name="Henrissat B."/>
            <person name="Matheny P.B."/>
            <person name="Labbe J."/>
            <person name="Martin F."/>
        </authorList>
    </citation>
    <scope>NUCLEOTIDE SEQUENCE</scope>
    <source>
        <strain evidence="1">FP105234-sp</strain>
    </source>
</reference>
<proteinExistence type="predicted"/>
<dbReference type="Proteomes" id="UP000814033">
    <property type="component" value="Unassembled WGS sequence"/>
</dbReference>
<reference evidence="1" key="2">
    <citation type="journal article" date="2022" name="New Phytol.">
        <title>Evolutionary transition to the ectomycorrhizal habit in the genomes of a hyperdiverse lineage of mushroom-forming fungi.</title>
        <authorList>
            <person name="Looney B."/>
            <person name="Miyauchi S."/>
            <person name="Morin E."/>
            <person name="Drula E."/>
            <person name="Courty P.E."/>
            <person name="Kohler A."/>
            <person name="Kuo A."/>
            <person name="LaButti K."/>
            <person name="Pangilinan J."/>
            <person name="Lipzen A."/>
            <person name="Riley R."/>
            <person name="Andreopoulos W."/>
            <person name="He G."/>
            <person name="Johnson J."/>
            <person name="Nolan M."/>
            <person name="Tritt A."/>
            <person name="Barry K.W."/>
            <person name="Grigoriev I.V."/>
            <person name="Nagy L.G."/>
            <person name="Hibbett D."/>
            <person name="Henrissat B."/>
            <person name="Matheny P.B."/>
            <person name="Labbe J."/>
            <person name="Martin F.M."/>
        </authorList>
    </citation>
    <scope>NUCLEOTIDE SEQUENCE</scope>
    <source>
        <strain evidence="1">FP105234-sp</strain>
    </source>
</reference>
<comment type="caution">
    <text evidence="1">The sequence shown here is derived from an EMBL/GenBank/DDBJ whole genome shotgun (WGS) entry which is preliminary data.</text>
</comment>